<proteinExistence type="inferred from homology"/>
<dbReference type="NCBIfam" id="TIGR00225">
    <property type="entry name" value="prc"/>
    <property type="match status" value="1"/>
</dbReference>
<dbReference type="KEGG" id="ccz:CCALI_01680"/>
<evidence type="ECO:0000259" key="6">
    <source>
        <dbReference type="PROSITE" id="PS50106"/>
    </source>
</evidence>
<dbReference type="Pfam" id="PF17820">
    <property type="entry name" value="PDZ_6"/>
    <property type="match status" value="1"/>
</dbReference>
<keyword evidence="2 5" id="KW-0645">Protease</keyword>
<dbReference type="EMBL" id="HF951689">
    <property type="protein sequence ID" value="CCW35494.1"/>
    <property type="molecule type" value="Genomic_DNA"/>
</dbReference>
<dbReference type="SUPFAM" id="SSF50156">
    <property type="entry name" value="PDZ domain-like"/>
    <property type="match status" value="1"/>
</dbReference>
<dbReference type="CDD" id="cd07560">
    <property type="entry name" value="Peptidase_S41_CPP"/>
    <property type="match status" value="1"/>
</dbReference>
<feature type="domain" description="PDZ" evidence="6">
    <location>
        <begin position="112"/>
        <end position="181"/>
    </location>
</feature>
<dbReference type="InParanoid" id="S0EZ57"/>
<dbReference type="RefSeq" id="WP_016483026.1">
    <property type="nucleotide sequence ID" value="NC_021487.1"/>
</dbReference>
<name>S0EZ57_CHTCT</name>
<evidence type="ECO:0000256" key="1">
    <source>
        <dbReference type="ARBA" id="ARBA00009179"/>
    </source>
</evidence>
<sequence>MKREIVSPLVVSVVFLALLAGFASKSLSQSALQPGFHSARFLQSDDATQNPQNAKNSADAEAMYAEGLSLLRKYYYGSIGENKTRQLTYDAIRGMLLTLHDPFTSFLDPDEWLQFQETTTRGDFEGIGTMLRADPPRVIVDEVIEGGPAEHVGMKAGDIITRVNNTSVVGMDINDVVKLIKGPAGTKVHITVTRGNKTIEFTITRARVEPPVVKYWMEDPKYKIGHIYLSEFNEKSLEQLNKAFSALQAQGMRALVFDLRSDPGGLLEKAVEIASIFIPKNSVPALHNNVVIIHEGDGEEQGRKLENVDTTYKHRVPLVVLVNDSSASASEIVTGAIKDYGAGTIIGQRTYGKGCVQTLFQLDDGSCLRLTTALYYPPKHYDINYQQDENHNRIPGTGGILPDIEVLPEPNWQGLNDKAHDRQLQAALAFLRDRLNGMSIMQATTAVKEAFSPKTTADAAKPIAIGGK</sequence>
<dbReference type="InterPro" id="IPR001478">
    <property type="entry name" value="PDZ"/>
</dbReference>
<dbReference type="CDD" id="cd06782">
    <property type="entry name" value="cpPDZ_CPP-like"/>
    <property type="match status" value="1"/>
</dbReference>
<dbReference type="Gene3D" id="3.30.750.44">
    <property type="match status" value="1"/>
</dbReference>
<protein>
    <submittedName>
        <fullName evidence="7">C-terminal processing peptidase-3. Serine peptidase. MEROPS family S41A</fullName>
        <ecNumber evidence="7">3.4.21.102</ecNumber>
    </submittedName>
</protein>
<dbReference type="FunCoup" id="S0EZ57">
    <property type="interactions" value="399"/>
</dbReference>
<dbReference type="InterPro" id="IPR036034">
    <property type="entry name" value="PDZ_sf"/>
</dbReference>
<gene>
    <name evidence="7" type="ORF">CCALI_01680</name>
</gene>
<dbReference type="Pfam" id="PF03572">
    <property type="entry name" value="Peptidase_S41"/>
    <property type="match status" value="1"/>
</dbReference>
<dbReference type="AlphaFoldDB" id="S0EZ57"/>
<evidence type="ECO:0000313" key="8">
    <source>
        <dbReference type="Proteomes" id="UP000014227"/>
    </source>
</evidence>
<evidence type="ECO:0000256" key="3">
    <source>
        <dbReference type="ARBA" id="ARBA00022801"/>
    </source>
</evidence>
<keyword evidence="8" id="KW-1185">Reference proteome</keyword>
<comment type="similarity">
    <text evidence="1 5">Belongs to the peptidase S41A family.</text>
</comment>
<dbReference type="EC" id="3.4.21.102" evidence="7"/>
<dbReference type="InterPro" id="IPR029045">
    <property type="entry name" value="ClpP/crotonase-like_dom_sf"/>
</dbReference>
<dbReference type="Proteomes" id="UP000014227">
    <property type="component" value="Chromosome I"/>
</dbReference>
<dbReference type="Gene3D" id="3.90.226.10">
    <property type="entry name" value="2-enoyl-CoA Hydratase, Chain A, domain 1"/>
    <property type="match status" value="1"/>
</dbReference>
<dbReference type="InterPro" id="IPR004447">
    <property type="entry name" value="Peptidase_S41A"/>
</dbReference>
<dbReference type="GO" id="GO:0004252">
    <property type="term" value="F:serine-type endopeptidase activity"/>
    <property type="evidence" value="ECO:0007669"/>
    <property type="project" value="UniProtKB-EC"/>
</dbReference>
<dbReference type="SUPFAM" id="SSF52096">
    <property type="entry name" value="ClpP/crotonase"/>
    <property type="match status" value="1"/>
</dbReference>
<keyword evidence="3 5" id="KW-0378">Hydrolase</keyword>
<evidence type="ECO:0000256" key="5">
    <source>
        <dbReference type="RuleBase" id="RU004404"/>
    </source>
</evidence>
<dbReference type="GO" id="GO:0007165">
    <property type="term" value="P:signal transduction"/>
    <property type="evidence" value="ECO:0007669"/>
    <property type="project" value="TreeGrafter"/>
</dbReference>
<keyword evidence="4 5" id="KW-0720">Serine protease</keyword>
<dbReference type="PANTHER" id="PTHR32060">
    <property type="entry name" value="TAIL-SPECIFIC PROTEASE"/>
    <property type="match status" value="1"/>
</dbReference>
<dbReference type="SMART" id="SM00245">
    <property type="entry name" value="TSPc"/>
    <property type="match status" value="1"/>
</dbReference>
<evidence type="ECO:0000256" key="2">
    <source>
        <dbReference type="ARBA" id="ARBA00022670"/>
    </source>
</evidence>
<dbReference type="PANTHER" id="PTHR32060:SF22">
    <property type="entry name" value="CARBOXYL-TERMINAL-PROCESSING PEPTIDASE 3, CHLOROPLASTIC"/>
    <property type="match status" value="1"/>
</dbReference>
<dbReference type="GO" id="GO:0030288">
    <property type="term" value="C:outer membrane-bounded periplasmic space"/>
    <property type="evidence" value="ECO:0007669"/>
    <property type="project" value="TreeGrafter"/>
</dbReference>
<dbReference type="OrthoDB" id="9812068at2"/>
<evidence type="ECO:0000256" key="4">
    <source>
        <dbReference type="ARBA" id="ARBA00022825"/>
    </source>
</evidence>
<dbReference type="SMART" id="SM00228">
    <property type="entry name" value="PDZ"/>
    <property type="match status" value="1"/>
</dbReference>
<dbReference type="GO" id="GO:0006508">
    <property type="term" value="P:proteolysis"/>
    <property type="evidence" value="ECO:0007669"/>
    <property type="project" value="UniProtKB-KW"/>
</dbReference>
<dbReference type="InterPro" id="IPR041489">
    <property type="entry name" value="PDZ_6"/>
</dbReference>
<dbReference type="PROSITE" id="PS50106">
    <property type="entry name" value="PDZ"/>
    <property type="match status" value="1"/>
</dbReference>
<accession>S0EZ57</accession>
<dbReference type="Gene3D" id="2.30.42.10">
    <property type="match status" value="1"/>
</dbReference>
<dbReference type="HOGENOM" id="CLU_017295_3_2_0"/>
<dbReference type="InterPro" id="IPR005151">
    <property type="entry name" value="Tail-specific_protease"/>
</dbReference>
<dbReference type="PATRIC" id="fig|1303518.3.peg.1729"/>
<dbReference type="STRING" id="454171.CP488_02413"/>
<organism evidence="7 8">
    <name type="scientific">Chthonomonas calidirosea (strain DSM 23976 / ICMP 18418 / T49)</name>
    <dbReference type="NCBI Taxonomy" id="1303518"/>
    <lineage>
        <taxon>Bacteria</taxon>
        <taxon>Bacillati</taxon>
        <taxon>Armatimonadota</taxon>
        <taxon>Chthonomonadia</taxon>
        <taxon>Chthonomonadales</taxon>
        <taxon>Chthonomonadaceae</taxon>
        <taxon>Chthonomonas</taxon>
    </lineage>
</organism>
<evidence type="ECO:0000313" key="7">
    <source>
        <dbReference type="EMBL" id="CCW35494.1"/>
    </source>
</evidence>
<reference evidence="8" key="1">
    <citation type="submission" date="2013-03" db="EMBL/GenBank/DDBJ databases">
        <title>Genome sequence of Chthonomonas calidirosea, the first sequenced genome from the Armatimonadetes phylum (formally candidate division OP10).</title>
        <authorList>
            <person name="Lee K.C.Y."/>
            <person name="Morgan X.C."/>
            <person name="Dunfield P.F."/>
            <person name="Tamas I."/>
            <person name="Houghton K.M."/>
            <person name="Vyssotski M."/>
            <person name="Ryan J.L.J."/>
            <person name="Lagutin K."/>
            <person name="McDonald I.R."/>
            <person name="Stott M.B."/>
        </authorList>
    </citation>
    <scope>NUCLEOTIDE SEQUENCE [LARGE SCALE GENOMIC DNA]</scope>
    <source>
        <strain evidence="8">DSM 23976 / ICMP 18418 / T49</strain>
    </source>
</reference>
<dbReference type="eggNOG" id="COG0793">
    <property type="taxonomic scope" value="Bacteria"/>
</dbReference>